<dbReference type="RefSeq" id="WP_124710612.1">
    <property type="nucleotide sequence ID" value="NZ_CP033972.1"/>
</dbReference>
<dbReference type="InterPro" id="IPR000801">
    <property type="entry name" value="Esterase-like"/>
</dbReference>
<dbReference type="OrthoDB" id="3723842at2"/>
<evidence type="ECO:0000256" key="1">
    <source>
        <dbReference type="SAM" id="Phobius"/>
    </source>
</evidence>
<proteinExistence type="predicted"/>
<dbReference type="GO" id="GO:0016747">
    <property type="term" value="F:acyltransferase activity, transferring groups other than amino-acyl groups"/>
    <property type="evidence" value="ECO:0007669"/>
    <property type="project" value="TreeGrafter"/>
</dbReference>
<protein>
    <recommendedName>
        <fullName evidence="4">Esterase</fullName>
    </recommendedName>
</protein>
<feature type="transmembrane region" description="Helical" evidence="1">
    <location>
        <begin position="71"/>
        <end position="91"/>
    </location>
</feature>
<organism evidence="2 3">
    <name type="scientific">Gordonia insulae</name>
    <dbReference type="NCBI Taxonomy" id="2420509"/>
    <lineage>
        <taxon>Bacteria</taxon>
        <taxon>Bacillati</taxon>
        <taxon>Actinomycetota</taxon>
        <taxon>Actinomycetes</taxon>
        <taxon>Mycobacteriales</taxon>
        <taxon>Gordoniaceae</taxon>
        <taxon>Gordonia</taxon>
    </lineage>
</organism>
<dbReference type="PANTHER" id="PTHR48098:SF1">
    <property type="entry name" value="DIACYLGLYCEROL ACYLTRANSFERASE_MYCOLYLTRANSFERASE AG85A"/>
    <property type="match status" value="1"/>
</dbReference>
<dbReference type="AlphaFoldDB" id="A0A3G8JV38"/>
<evidence type="ECO:0000313" key="2">
    <source>
        <dbReference type="EMBL" id="AZG48402.1"/>
    </source>
</evidence>
<keyword evidence="1" id="KW-0472">Membrane</keyword>
<dbReference type="InterPro" id="IPR050583">
    <property type="entry name" value="Mycobacterial_A85_antigen"/>
</dbReference>
<evidence type="ECO:0008006" key="4">
    <source>
        <dbReference type="Google" id="ProtNLM"/>
    </source>
</evidence>
<dbReference type="Pfam" id="PF00756">
    <property type="entry name" value="Esterase"/>
    <property type="match status" value="1"/>
</dbReference>
<accession>A0A3G8JV38</accession>
<keyword evidence="1" id="KW-0812">Transmembrane</keyword>
<name>A0A3G8JV38_9ACTN</name>
<gene>
    <name evidence="2" type="ORF">D7316_05019</name>
</gene>
<dbReference type="Proteomes" id="UP000271469">
    <property type="component" value="Chromosome"/>
</dbReference>
<sequence length="430" mass="45827">MGDVGELSIIDGWVPLGIWIVGLLGFAWLIIYPRLRYLVIVVPAAIAVTIVCTVIANYVVEKVWHPFPEPIPTAVYVWGGVALLGLLLAVARFIVGHGIIQKLVTVIAGVLAISLGLAHINMSYDAYPTVDTLLGDVGAQSVSLQELDDVDTKVVPIDKWHKPSEMPGEGRILTAAIPGVKSGFDARPAKVYLPPAIFTSPAPRLPVVVLMAGQPGSPDDWLLGGQLVTTMNAFASRHEGLTPIVIVADATGTELGNPLCVDSTLGNVATYLTADVGAWAKQNLRAADTERTKWAASGLSYGGTCALQLATNFPELYPTFVDISGQLEPTLGSRQRTIDVAFGGDAAAFRAVNPMDLMTTRRYPNSAGAFVVGNTDAEYKAGVRTTYEAARKAGMDVHYSEVPGGHSFAVWSAGFRQQLPWLAKRLGIPE</sequence>
<dbReference type="Gene3D" id="3.40.50.1820">
    <property type="entry name" value="alpha/beta hydrolase"/>
    <property type="match status" value="1"/>
</dbReference>
<evidence type="ECO:0000313" key="3">
    <source>
        <dbReference type="Proteomes" id="UP000271469"/>
    </source>
</evidence>
<dbReference type="KEGG" id="gom:D7316_05019"/>
<dbReference type="InterPro" id="IPR029058">
    <property type="entry name" value="AB_hydrolase_fold"/>
</dbReference>
<feature type="transmembrane region" description="Helical" evidence="1">
    <location>
        <begin position="38"/>
        <end position="59"/>
    </location>
</feature>
<dbReference type="PANTHER" id="PTHR48098">
    <property type="entry name" value="ENTEROCHELIN ESTERASE-RELATED"/>
    <property type="match status" value="1"/>
</dbReference>
<feature type="transmembrane region" description="Helical" evidence="1">
    <location>
        <begin position="12"/>
        <end position="31"/>
    </location>
</feature>
<reference evidence="2 3" key="1">
    <citation type="submission" date="2018-11" db="EMBL/GenBank/DDBJ databases">
        <title>Gordonia insulae sp. nov., isolated from an island soil.</title>
        <authorList>
            <person name="Kim Y.S."/>
            <person name="Kim S.B."/>
        </authorList>
    </citation>
    <scope>NUCLEOTIDE SEQUENCE [LARGE SCALE GENOMIC DNA]</scope>
    <source>
        <strain evidence="2 3">MMS17-SY073</strain>
    </source>
</reference>
<keyword evidence="1" id="KW-1133">Transmembrane helix</keyword>
<dbReference type="EMBL" id="CP033972">
    <property type="protein sequence ID" value="AZG48402.1"/>
    <property type="molecule type" value="Genomic_DNA"/>
</dbReference>
<keyword evidence="3" id="KW-1185">Reference proteome</keyword>
<feature type="transmembrane region" description="Helical" evidence="1">
    <location>
        <begin position="103"/>
        <end position="124"/>
    </location>
</feature>
<dbReference type="SUPFAM" id="SSF53474">
    <property type="entry name" value="alpha/beta-Hydrolases"/>
    <property type="match status" value="1"/>
</dbReference>